<feature type="region of interest" description="Disordered" evidence="1">
    <location>
        <begin position="1"/>
        <end position="20"/>
    </location>
</feature>
<dbReference type="AlphaFoldDB" id="B9ETL0"/>
<gene>
    <name evidence="2" type="ORF">OsJ_00701</name>
</gene>
<organism evidence="2">
    <name type="scientific">Oryza sativa subsp. japonica</name>
    <name type="common">Rice</name>
    <dbReference type="NCBI Taxonomy" id="39947"/>
    <lineage>
        <taxon>Eukaryota</taxon>
        <taxon>Viridiplantae</taxon>
        <taxon>Streptophyta</taxon>
        <taxon>Embryophyta</taxon>
        <taxon>Tracheophyta</taxon>
        <taxon>Spermatophyta</taxon>
        <taxon>Magnoliopsida</taxon>
        <taxon>Liliopsida</taxon>
        <taxon>Poales</taxon>
        <taxon>Poaceae</taxon>
        <taxon>BOP clade</taxon>
        <taxon>Oryzoideae</taxon>
        <taxon>Oryzeae</taxon>
        <taxon>Oryzinae</taxon>
        <taxon>Oryza</taxon>
        <taxon>Oryza sativa</taxon>
    </lineage>
</organism>
<sequence length="102" mass="11479">MAKKTRDNLHDKINQQTNRPKIHNYSAMDLLSLQDTVGWDENTSGDTGPLDLSAEGDNGNEPLFNDTDGNRGRDGICPSHDKWYLQFILTHTVPVHFLSITL</sequence>
<proteinExistence type="predicted"/>
<accession>B9ETL0</accession>
<reference evidence="2" key="1">
    <citation type="journal article" date="2005" name="PLoS Biol.">
        <title>The genomes of Oryza sativa: a history of duplications.</title>
        <authorList>
            <person name="Yu J."/>
            <person name="Wang J."/>
            <person name="Lin W."/>
            <person name="Li S."/>
            <person name="Li H."/>
            <person name="Zhou J."/>
            <person name="Ni P."/>
            <person name="Dong W."/>
            <person name="Hu S."/>
            <person name="Zeng C."/>
            <person name="Zhang J."/>
            <person name="Zhang Y."/>
            <person name="Li R."/>
            <person name="Xu Z."/>
            <person name="Li S."/>
            <person name="Li X."/>
            <person name="Zheng H."/>
            <person name="Cong L."/>
            <person name="Lin L."/>
            <person name="Yin J."/>
            <person name="Geng J."/>
            <person name="Li G."/>
            <person name="Shi J."/>
            <person name="Liu J."/>
            <person name="Lv H."/>
            <person name="Li J."/>
            <person name="Wang J."/>
            <person name="Deng Y."/>
            <person name="Ran L."/>
            <person name="Shi X."/>
            <person name="Wang X."/>
            <person name="Wu Q."/>
            <person name="Li C."/>
            <person name="Ren X."/>
            <person name="Wang J."/>
            <person name="Wang X."/>
            <person name="Li D."/>
            <person name="Liu D."/>
            <person name="Zhang X."/>
            <person name="Ji Z."/>
            <person name="Zhao W."/>
            <person name="Sun Y."/>
            <person name="Zhang Z."/>
            <person name="Bao J."/>
            <person name="Han Y."/>
            <person name="Dong L."/>
            <person name="Ji J."/>
            <person name="Chen P."/>
            <person name="Wu S."/>
            <person name="Liu J."/>
            <person name="Xiao Y."/>
            <person name="Bu D."/>
            <person name="Tan J."/>
            <person name="Yang L."/>
            <person name="Ye C."/>
            <person name="Zhang J."/>
            <person name="Xu J."/>
            <person name="Zhou Y."/>
            <person name="Yu Y."/>
            <person name="Zhang B."/>
            <person name="Zhuang S."/>
            <person name="Wei H."/>
            <person name="Liu B."/>
            <person name="Lei M."/>
            <person name="Yu H."/>
            <person name="Li Y."/>
            <person name="Xu H."/>
            <person name="Wei S."/>
            <person name="He X."/>
            <person name="Fang L."/>
            <person name="Zhang Z."/>
            <person name="Zhang Y."/>
            <person name="Huang X."/>
            <person name="Su Z."/>
            <person name="Tong W."/>
            <person name="Li J."/>
            <person name="Tong Z."/>
            <person name="Li S."/>
            <person name="Ye J."/>
            <person name="Wang L."/>
            <person name="Fang L."/>
            <person name="Lei T."/>
            <person name="Chen C."/>
            <person name="Chen H."/>
            <person name="Xu Z."/>
            <person name="Li H."/>
            <person name="Huang H."/>
            <person name="Zhang F."/>
            <person name="Xu H."/>
            <person name="Li N."/>
            <person name="Zhao C."/>
            <person name="Li S."/>
            <person name="Dong L."/>
            <person name="Huang Y."/>
            <person name="Li L."/>
            <person name="Xi Y."/>
            <person name="Qi Q."/>
            <person name="Li W."/>
            <person name="Zhang B."/>
            <person name="Hu W."/>
            <person name="Zhang Y."/>
            <person name="Tian X."/>
            <person name="Jiao Y."/>
            <person name="Liang X."/>
            <person name="Jin J."/>
            <person name="Gao L."/>
            <person name="Zheng W."/>
            <person name="Hao B."/>
            <person name="Liu S."/>
            <person name="Wang W."/>
            <person name="Yuan L."/>
            <person name="Cao M."/>
            <person name="McDermott J."/>
            <person name="Samudrala R."/>
            <person name="Wang J."/>
            <person name="Wong G.K."/>
            <person name="Yang H."/>
        </authorList>
    </citation>
    <scope>NUCLEOTIDE SEQUENCE [LARGE SCALE GENOMIC DNA]</scope>
</reference>
<protein>
    <submittedName>
        <fullName evidence="2">Uncharacterized protein</fullName>
    </submittedName>
</protein>
<feature type="compositionally biased region" description="Basic and acidic residues" evidence="1">
    <location>
        <begin position="1"/>
        <end position="13"/>
    </location>
</feature>
<dbReference type="Proteomes" id="UP000007752">
    <property type="component" value="Chromosome 1"/>
</dbReference>
<evidence type="ECO:0000313" key="2">
    <source>
        <dbReference type="EMBL" id="EEE54031.1"/>
    </source>
</evidence>
<feature type="region of interest" description="Disordered" evidence="1">
    <location>
        <begin position="38"/>
        <end position="72"/>
    </location>
</feature>
<dbReference type="EMBL" id="CM000138">
    <property type="protein sequence ID" value="EEE54031.1"/>
    <property type="molecule type" value="Genomic_DNA"/>
</dbReference>
<reference evidence="2" key="2">
    <citation type="submission" date="2008-12" db="EMBL/GenBank/DDBJ databases">
        <title>Improved gene annotation of the rice (Oryza sativa) genomes.</title>
        <authorList>
            <person name="Wang J."/>
            <person name="Li R."/>
            <person name="Fan W."/>
            <person name="Huang Q."/>
            <person name="Zhang J."/>
            <person name="Zhou Y."/>
            <person name="Hu Y."/>
            <person name="Zi S."/>
            <person name="Li J."/>
            <person name="Ni P."/>
            <person name="Zheng H."/>
            <person name="Zhang Y."/>
            <person name="Zhao M."/>
            <person name="Hao Q."/>
            <person name="McDermott J."/>
            <person name="Samudrala R."/>
            <person name="Kristiansen K."/>
            <person name="Wong G.K.-S."/>
        </authorList>
    </citation>
    <scope>NUCLEOTIDE SEQUENCE</scope>
</reference>
<evidence type="ECO:0000256" key="1">
    <source>
        <dbReference type="SAM" id="MobiDB-lite"/>
    </source>
</evidence>
<name>B9ETL0_ORYSJ</name>